<reference evidence="2" key="1">
    <citation type="submission" date="2018-11" db="EMBL/GenBank/DDBJ databases">
        <authorList>
            <consortium name="Pathogen Informatics"/>
        </authorList>
    </citation>
    <scope>NUCLEOTIDE SEQUENCE</scope>
</reference>
<feature type="region of interest" description="Disordered" evidence="1">
    <location>
        <begin position="39"/>
        <end position="88"/>
    </location>
</feature>
<dbReference type="AlphaFoldDB" id="A0A3S5A9I5"/>
<feature type="compositionally biased region" description="Basic residues" evidence="1">
    <location>
        <begin position="72"/>
        <end position="86"/>
    </location>
</feature>
<dbReference type="EMBL" id="CAAALY010062137">
    <property type="protein sequence ID" value="VEL23476.1"/>
    <property type="molecule type" value="Genomic_DNA"/>
</dbReference>
<proteinExistence type="predicted"/>
<comment type="caution">
    <text evidence="2">The sequence shown here is derived from an EMBL/GenBank/DDBJ whole genome shotgun (WGS) entry which is preliminary data.</text>
</comment>
<name>A0A3S5A9I5_9PLAT</name>
<feature type="compositionally biased region" description="Polar residues" evidence="1">
    <location>
        <begin position="44"/>
        <end position="67"/>
    </location>
</feature>
<dbReference type="Proteomes" id="UP000784294">
    <property type="component" value="Unassembled WGS sequence"/>
</dbReference>
<keyword evidence="3" id="KW-1185">Reference proteome</keyword>
<evidence type="ECO:0000313" key="2">
    <source>
        <dbReference type="EMBL" id="VEL23476.1"/>
    </source>
</evidence>
<accession>A0A3S5A9I5</accession>
<gene>
    <name evidence="2" type="ORF">PXEA_LOCUS16916</name>
</gene>
<sequence length="95" mass="10754">MIENNTLRQRIRDLEKQIVSQEAAVFAATCSTPVLRPALVAGSPSDNQIQQQQAPSHNVQQRQQVQLSPVAGHKHRQLHHHHHHQQHMQIIAVSC</sequence>
<protein>
    <submittedName>
        <fullName evidence="2">Uncharacterized protein</fullName>
    </submittedName>
</protein>
<evidence type="ECO:0000256" key="1">
    <source>
        <dbReference type="SAM" id="MobiDB-lite"/>
    </source>
</evidence>
<organism evidence="2 3">
    <name type="scientific">Protopolystoma xenopodis</name>
    <dbReference type="NCBI Taxonomy" id="117903"/>
    <lineage>
        <taxon>Eukaryota</taxon>
        <taxon>Metazoa</taxon>
        <taxon>Spiralia</taxon>
        <taxon>Lophotrochozoa</taxon>
        <taxon>Platyhelminthes</taxon>
        <taxon>Monogenea</taxon>
        <taxon>Polyopisthocotylea</taxon>
        <taxon>Polystomatidea</taxon>
        <taxon>Polystomatidae</taxon>
        <taxon>Protopolystoma</taxon>
    </lineage>
</organism>
<evidence type="ECO:0000313" key="3">
    <source>
        <dbReference type="Proteomes" id="UP000784294"/>
    </source>
</evidence>